<dbReference type="PROSITE" id="PS51257">
    <property type="entry name" value="PROKAR_LIPOPROTEIN"/>
    <property type="match status" value="1"/>
</dbReference>
<dbReference type="InterPro" id="IPR019734">
    <property type="entry name" value="TPR_rpt"/>
</dbReference>
<keyword evidence="5" id="KW-1185">Reference proteome</keyword>
<dbReference type="SMART" id="SM00028">
    <property type="entry name" value="TPR"/>
    <property type="match status" value="4"/>
</dbReference>
<gene>
    <name evidence="4" type="ORF">ACFOWM_03870</name>
</gene>
<dbReference type="Gene3D" id="1.25.40.10">
    <property type="entry name" value="Tetratricopeptide repeat domain"/>
    <property type="match status" value="3"/>
</dbReference>
<evidence type="ECO:0000256" key="3">
    <source>
        <dbReference type="PROSITE-ProRule" id="PRU00339"/>
    </source>
</evidence>
<feature type="repeat" description="TPR" evidence="3">
    <location>
        <begin position="220"/>
        <end position="253"/>
    </location>
</feature>
<evidence type="ECO:0000256" key="1">
    <source>
        <dbReference type="ARBA" id="ARBA00022737"/>
    </source>
</evidence>
<protein>
    <submittedName>
        <fullName evidence="4">Tetratricopeptide repeat protein</fullName>
    </submittedName>
</protein>
<dbReference type="PANTHER" id="PTHR12558:SF13">
    <property type="entry name" value="CELL DIVISION CYCLE PROTEIN 27 HOMOLOG"/>
    <property type="match status" value="1"/>
</dbReference>
<evidence type="ECO:0000256" key="2">
    <source>
        <dbReference type="ARBA" id="ARBA00022803"/>
    </source>
</evidence>
<proteinExistence type="predicted"/>
<sequence length="266" mass="29810">MKLFYWAIVILSLGACKQNSQQTAATIKTTPGKTEEETLKAAYAQYPDSASTLQNLVEYYTYNENYDAALATINKAISRDSLNDTYWDMQSIVAGLKGDTALMINGLQHAIDIIPLPKYIISLGAVFAQTKNPMALRLADALLVANKANAAVEANFIKGLYYSFTNQKDLAIPFYDKCIQLQYTFMDAYIEKALALYDLQQYQKAADVLIKAVTIQNNFDKGYYYLGRCFEKLNKKSDAIEAYQTALFYDPNYIEAQDALGKLGVK</sequence>
<dbReference type="RefSeq" id="WP_379707332.1">
    <property type="nucleotide sequence ID" value="NZ_JBHSCZ010000001.1"/>
</dbReference>
<dbReference type="Pfam" id="PF13181">
    <property type="entry name" value="TPR_8"/>
    <property type="match status" value="3"/>
</dbReference>
<keyword evidence="1" id="KW-0677">Repeat</keyword>
<dbReference type="InterPro" id="IPR013105">
    <property type="entry name" value="TPR_2"/>
</dbReference>
<dbReference type="InterPro" id="IPR011990">
    <property type="entry name" value="TPR-like_helical_dom_sf"/>
</dbReference>
<dbReference type="PANTHER" id="PTHR12558">
    <property type="entry name" value="CELL DIVISION CYCLE 16,23,27"/>
    <property type="match status" value="1"/>
</dbReference>
<comment type="caution">
    <text evidence="4">The sequence shown here is derived from an EMBL/GenBank/DDBJ whole genome shotgun (WGS) entry which is preliminary data.</text>
</comment>
<dbReference type="PROSITE" id="PS50005">
    <property type="entry name" value="TPR"/>
    <property type="match status" value="1"/>
</dbReference>
<accession>A0ABV8QRJ3</accession>
<dbReference type="Pfam" id="PF07719">
    <property type="entry name" value="TPR_2"/>
    <property type="match status" value="1"/>
</dbReference>
<organism evidence="4 5">
    <name type="scientific">Ferruginibacter yonginensis</name>
    <dbReference type="NCBI Taxonomy" id="1310416"/>
    <lineage>
        <taxon>Bacteria</taxon>
        <taxon>Pseudomonadati</taxon>
        <taxon>Bacteroidota</taxon>
        <taxon>Chitinophagia</taxon>
        <taxon>Chitinophagales</taxon>
        <taxon>Chitinophagaceae</taxon>
        <taxon>Ferruginibacter</taxon>
    </lineage>
</organism>
<evidence type="ECO:0000313" key="4">
    <source>
        <dbReference type="EMBL" id="MFC4262003.1"/>
    </source>
</evidence>
<dbReference type="EMBL" id="JBHSCZ010000001">
    <property type="protein sequence ID" value="MFC4262003.1"/>
    <property type="molecule type" value="Genomic_DNA"/>
</dbReference>
<reference evidence="5" key="1">
    <citation type="journal article" date="2019" name="Int. J. Syst. Evol. Microbiol.">
        <title>The Global Catalogue of Microorganisms (GCM) 10K type strain sequencing project: providing services to taxonomists for standard genome sequencing and annotation.</title>
        <authorList>
            <consortium name="The Broad Institute Genomics Platform"/>
            <consortium name="The Broad Institute Genome Sequencing Center for Infectious Disease"/>
            <person name="Wu L."/>
            <person name="Ma J."/>
        </authorList>
    </citation>
    <scope>NUCLEOTIDE SEQUENCE [LARGE SCALE GENOMIC DNA]</scope>
    <source>
        <strain evidence="5">CECT 8289</strain>
    </source>
</reference>
<dbReference type="Proteomes" id="UP001595907">
    <property type="component" value="Unassembled WGS sequence"/>
</dbReference>
<dbReference type="SUPFAM" id="SSF48452">
    <property type="entry name" value="TPR-like"/>
    <property type="match status" value="2"/>
</dbReference>
<evidence type="ECO:0000313" key="5">
    <source>
        <dbReference type="Proteomes" id="UP001595907"/>
    </source>
</evidence>
<name>A0ABV8QRJ3_9BACT</name>
<keyword evidence="2 3" id="KW-0802">TPR repeat</keyword>